<sequence>EGRGGGGRGRRGLWGPWGSLSLLHSCRYFMNELGNTISAKRERGLITFHRWVMKLPVKFAKKLEPIKAELGKALSLSCELSQPEGTVVWRKDGTILKASKHYLMQEIGAKRVLVISSLRAEDKGEYSCETRNDQCTIQVTPTGTF</sequence>
<name>A0A670YYS9_PSETE</name>
<dbReference type="PANTHER" id="PTHR35971:SF4">
    <property type="entry name" value="OBSCURIN"/>
    <property type="match status" value="1"/>
</dbReference>
<keyword evidence="4" id="KW-1015">Disulfide bond</keyword>
<dbReference type="FunFam" id="2.60.40.10:FF:001652">
    <property type="entry name" value="Uncharacterized protein"/>
    <property type="match status" value="1"/>
</dbReference>
<reference evidence="6" key="1">
    <citation type="submission" date="2025-08" db="UniProtKB">
        <authorList>
            <consortium name="Ensembl"/>
        </authorList>
    </citation>
    <scope>IDENTIFICATION</scope>
</reference>
<organism evidence="6 7">
    <name type="scientific">Pseudonaja textilis</name>
    <name type="common">Eastern brown snake</name>
    <dbReference type="NCBI Taxonomy" id="8673"/>
    <lineage>
        <taxon>Eukaryota</taxon>
        <taxon>Metazoa</taxon>
        <taxon>Chordata</taxon>
        <taxon>Craniata</taxon>
        <taxon>Vertebrata</taxon>
        <taxon>Euteleostomi</taxon>
        <taxon>Lepidosauria</taxon>
        <taxon>Squamata</taxon>
        <taxon>Bifurcata</taxon>
        <taxon>Unidentata</taxon>
        <taxon>Episquamata</taxon>
        <taxon>Toxicofera</taxon>
        <taxon>Serpentes</taxon>
        <taxon>Colubroidea</taxon>
        <taxon>Elapidae</taxon>
        <taxon>Hydrophiinae</taxon>
        <taxon>Pseudonaja</taxon>
    </lineage>
</organism>
<accession>A0A670YYS9</accession>
<reference evidence="6" key="2">
    <citation type="submission" date="2025-09" db="UniProtKB">
        <authorList>
            <consortium name="Ensembl"/>
        </authorList>
    </citation>
    <scope>IDENTIFICATION</scope>
</reference>
<dbReference type="Proteomes" id="UP000472273">
    <property type="component" value="Unplaced"/>
</dbReference>
<proteinExistence type="predicted"/>
<keyword evidence="2" id="KW-0963">Cytoplasm</keyword>
<dbReference type="SUPFAM" id="SSF48726">
    <property type="entry name" value="Immunoglobulin"/>
    <property type="match status" value="1"/>
</dbReference>
<dbReference type="SMART" id="SM00409">
    <property type="entry name" value="IG"/>
    <property type="match status" value="1"/>
</dbReference>
<feature type="domain" description="Ig-like" evidence="5">
    <location>
        <begin position="56"/>
        <end position="140"/>
    </location>
</feature>
<evidence type="ECO:0000256" key="4">
    <source>
        <dbReference type="ARBA" id="ARBA00023157"/>
    </source>
</evidence>
<keyword evidence="3" id="KW-0597">Phosphoprotein</keyword>
<evidence type="ECO:0000259" key="5">
    <source>
        <dbReference type="PROSITE" id="PS50835"/>
    </source>
</evidence>
<dbReference type="AlphaFoldDB" id="A0A670YYS9"/>
<dbReference type="Ensembl" id="ENSPTXT00000014300.1">
    <property type="protein sequence ID" value="ENSPTXP00000013861.1"/>
    <property type="gene ID" value="ENSPTXG00000009648.1"/>
</dbReference>
<dbReference type="InterPro" id="IPR007110">
    <property type="entry name" value="Ig-like_dom"/>
</dbReference>
<dbReference type="InterPro" id="IPR013098">
    <property type="entry name" value="Ig_I-set"/>
</dbReference>
<dbReference type="SMART" id="SM00408">
    <property type="entry name" value="IGc2"/>
    <property type="match status" value="1"/>
</dbReference>
<evidence type="ECO:0000256" key="1">
    <source>
        <dbReference type="ARBA" id="ARBA00004496"/>
    </source>
</evidence>
<comment type="subcellular location">
    <subcellularLocation>
        <location evidence="1">Cytoplasm</location>
    </subcellularLocation>
</comment>
<evidence type="ECO:0000313" key="7">
    <source>
        <dbReference type="Proteomes" id="UP000472273"/>
    </source>
</evidence>
<evidence type="ECO:0000256" key="2">
    <source>
        <dbReference type="ARBA" id="ARBA00022490"/>
    </source>
</evidence>
<dbReference type="Gene3D" id="2.60.40.10">
    <property type="entry name" value="Immunoglobulins"/>
    <property type="match status" value="1"/>
</dbReference>
<dbReference type="InterPro" id="IPR036179">
    <property type="entry name" value="Ig-like_dom_sf"/>
</dbReference>
<evidence type="ECO:0000256" key="3">
    <source>
        <dbReference type="ARBA" id="ARBA00022553"/>
    </source>
</evidence>
<dbReference type="InterPro" id="IPR052385">
    <property type="entry name" value="Obscurin/Obscurin-like_Reg"/>
</dbReference>
<keyword evidence="7" id="KW-1185">Reference proteome</keyword>
<dbReference type="PANTHER" id="PTHR35971">
    <property type="entry name" value="SI:DKEY-31G6.6"/>
    <property type="match status" value="1"/>
</dbReference>
<dbReference type="InterPro" id="IPR003599">
    <property type="entry name" value="Ig_sub"/>
</dbReference>
<dbReference type="PROSITE" id="PS50835">
    <property type="entry name" value="IG_LIKE"/>
    <property type="match status" value="1"/>
</dbReference>
<dbReference type="Pfam" id="PF07679">
    <property type="entry name" value="I-set"/>
    <property type="match status" value="1"/>
</dbReference>
<dbReference type="InterPro" id="IPR003598">
    <property type="entry name" value="Ig_sub2"/>
</dbReference>
<protein>
    <recommendedName>
        <fullName evidence="5">Ig-like domain-containing protein</fullName>
    </recommendedName>
</protein>
<dbReference type="InterPro" id="IPR013783">
    <property type="entry name" value="Ig-like_fold"/>
</dbReference>
<evidence type="ECO:0000313" key="6">
    <source>
        <dbReference type="Ensembl" id="ENSPTXP00000013861.1"/>
    </source>
</evidence>
<dbReference type="GO" id="GO:0005737">
    <property type="term" value="C:cytoplasm"/>
    <property type="evidence" value="ECO:0007669"/>
    <property type="project" value="UniProtKB-SubCell"/>
</dbReference>
<dbReference type="GeneTree" id="ENSGT00940000177473"/>